<dbReference type="EC" id="5.1.3.3" evidence="5"/>
<dbReference type="GO" id="GO:0030246">
    <property type="term" value="F:carbohydrate binding"/>
    <property type="evidence" value="ECO:0007669"/>
    <property type="project" value="InterPro"/>
</dbReference>
<feature type="binding site" evidence="8">
    <location>
        <begin position="181"/>
        <end position="183"/>
    </location>
    <ligand>
        <name>beta-D-galactose</name>
        <dbReference type="ChEBI" id="CHEBI:27667"/>
    </ligand>
</feature>
<dbReference type="InterPro" id="IPR015443">
    <property type="entry name" value="Aldose_1-epimerase"/>
</dbReference>
<evidence type="ECO:0000256" key="1">
    <source>
        <dbReference type="ARBA" id="ARBA00005028"/>
    </source>
</evidence>
<keyword evidence="3 5" id="KW-0413">Isomerase</keyword>
<sequence>MPTVHRKPFGHAPGQSETDLWTLESGTGVRAEILTYGGVLHSLTVPDTAGTPGPVVRSLPALDDYTDKNPYFGAIVGRYANRIAHGRFTLDGTTHHIPANDRGHALHGGPDGFHTRVWEAAADRTDTEAVLRLTLHSPDGDMGFPGALDVTATYTLDTTGTLALEYTAVTDRPTVVNLTNHAYLNLGADDILGHTLQVDADHYLPVDATSIPEGPPAPVTGTPFDLTTPQPIRSALSRPHPQLALAGGGFDHCWVLRDAAPGTLRRAARLTAPGDRRTLEVWTTEPGVQVYTANQLDGAFTDGTGRRHERHGSLCLETQHLPDSPNRPAHPSTVLRPGETLRSRTEWRFPHLGAQENRLRPSTAP</sequence>
<proteinExistence type="inferred from homology"/>
<evidence type="ECO:0000256" key="3">
    <source>
        <dbReference type="ARBA" id="ARBA00023235"/>
    </source>
</evidence>
<feature type="binding site" evidence="7">
    <location>
        <position position="251"/>
    </location>
    <ligand>
        <name>beta-D-galactose</name>
        <dbReference type="ChEBI" id="CHEBI:27667"/>
    </ligand>
</feature>
<feature type="active site" description="Proton donor" evidence="6">
    <location>
        <position position="181"/>
    </location>
</feature>
<evidence type="ECO:0000313" key="11">
    <source>
        <dbReference type="Proteomes" id="UP000326907"/>
    </source>
</evidence>
<feature type="binding site" evidence="8">
    <location>
        <begin position="81"/>
        <end position="82"/>
    </location>
    <ligand>
        <name>beta-D-galactose</name>
        <dbReference type="ChEBI" id="CHEBI:27667"/>
    </ligand>
</feature>
<accession>A0A5N5F430</accession>
<evidence type="ECO:0000313" key="10">
    <source>
        <dbReference type="EMBL" id="KAB2593244.1"/>
    </source>
</evidence>
<dbReference type="CDD" id="cd09019">
    <property type="entry name" value="galactose_mutarotase_like"/>
    <property type="match status" value="1"/>
</dbReference>
<dbReference type="AlphaFoldDB" id="A0A5N5F430"/>
<dbReference type="GO" id="GO:0033499">
    <property type="term" value="P:galactose catabolic process via UDP-galactose, Leloir pathway"/>
    <property type="evidence" value="ECO:0007669"/>
    <property type="project" value="TreeGrafter"/>
</dbReference>
<comment type="similarity">
    <text evidence="2 5">Belongs to the aldose epimerase family.</text>
</comment>
<comment type="catalytic activity">
    <reaction evidence="5">
        <text>alpha-D-glucose = beta-D-glucose</text>
        <dbReference type="Rhea" id="RHEA:10264"/>
        <dbReference type="ChEBI" id="CHEBI:15903"/>
        <dbReference type="ChEBI" id="CHEBI:17925"/>
        <dbReference type="EC" id="5.1.3.3"/>
    </reaction>
</comment>
<dbReference type="InterPro" id="IPR014718">
    <property type="entry name" value="GH-type_carb-bd"/>
</dbReference>
<keyword evidence="11" id="KW-1185">Reference proteome</keyword>
<dbReference type="InterPro" id="IPR008183">
    <property type="entry name" value="Aldose_1/G6P_1-epimerase"/>
</dbReference>
<dbReference type="PANTHER" id="PTHR10091:SF0">
    <property type="entry name" value="GALACTOSE MUTAROTASE"/>
    <property type="match status" value="1"/>
</dbReference>
<comment type="caution">
    <text evidence="10">The sequence shown here is derived from an EMBL/GenBank/DDBJ whole genome shotgun (WGS) entry which is preliminary data.</text>
</comment>
<dbReference type="NCBIfam" id="NF008277">
    <property type="entry name" value="PRK11055.1"/>
    <property type="match status" value="1"/>
</dbReference>
<dbReference type="Proteomes" id="UP000326907">
    <property type="component" value="Unassembled WGS sequence"/>
</dbReference>
<dbReference type="SUPFAM" id="SSF74650">
    <property type="entry name" value="Galactose mutarotase-like"/>
    <property type="match status" value="1"/>
</dbReference>
<dbReference type="Gene3D" id="2.70.98.10">
    <property type="match status" value="1"/>
</dbReference>
<dbReference type="UniPathway" id="UPA00242"/>
<reference evidence="10 11" key="1">
    <citation type="submission" date="2019-09" db="EMBL/GenBank/DDBJ databases">
        <authorList>
            <person name="Liu P."/>
        </authorList>
    </citation>
    <scope>NUCLEOTIDE SEQUENCE [LARGE SCALE GENOMIC DNA]</scope>
    <source>
        <strain evidence="10 11">TRM68085</strain>
    </source>
</reference>
<evidence type="ECO:0000256" key="4">
    <source>
        <dbReference type="ARBA" id="ARBA00023277"/>
    </source>
</evidence>
<name>A0A5N5F430_9ACTN</name>
<dbReference type="GO" id="GO:0005737">
    <property type="term" value="C:cytoplasm"/>
    <property type="evidence" value="ECO:0007669"/>
    <property type="project" value="TreeGrafter"/>
</dbReference>
<dbReference type="EMBL" id="VYUA01000004">
    <property type="protein sequence ID" value="KAB2593244.1"/>
    <property type="molecule type" value="Genomic_DNA"/>
</dbReference>
<evidence type="ECO:0000256" key="6">
    <source>
        <dbReference type="PIRSR" id="PIRSR005096-1"/>
    </source>
</evidence>
<dbReference type="PIRSF" id="PIRSF005096">
    <property type="entry name" value="GALM"/>
    <property type="match status" value="1"/>
</dbReference>
<evidence type="ECO:0000256" key="8">
    <source>
        <dbReference type="PIRSR" id="PIRSR005096-3"/>
    </source>
</evidence>
<dbReference type="InterPro" id="IPR011013">
    <property type="entry name" value="Gal_mutarotase_sf_dom"/>
</dbReference>
<evidence type="ECO:0000256" key="9">
    <source>
        <dbReference type="SAM" id="MobiDB-lite"/>
    </source>
</evidence>
<evidence type="ECO:0000256" key="5">
    <source>
        <dbReference type="PIRNR" id="PIRNR005096"/>
    </source>
</evidence>
<dbReference type="RefSeq" id="WP_151509377.1">
    <property type="nucleotide sequence ID" value="NZ_VYUA01000004.1"/>
</dbReference>
<dbReference type="InterPro" id="IPR047215">
    <property type="entry name" value="Galactose_mutarotase-like"/>
</dbReference>
<dbReference type="GO" id="GO:0006006">
    <property type="term" value="P:glucose metabolic process"/>
    <property type="evidence" value="ECO:0007669"/>
    <property type="project" value="TreeGrafter"/>
</dbReference>
<feature type="active site" description="Proton acceptor" evidence="6">
    <location>
        <position position="317"/>
    </location>
</feature>
<gene>
    <name evidence="10" type="ORF">F5983_06370</name>
</gene>
<keyword evidence="4 5" id="KW-0119">Carbohydrate metabolism</keyword>
<organism evidence="10 11">
    <name type="scientific">Streptomyces arboris</name>
    <dbReference type="NCBI Taxonomy" id="2600619"/>
    <lineage>
        <taxon>Bacteria</taxon>
        <taxon>Bacillati</taxon>
        <taxon>Actinomycetota</taxon>
        <taxon>Actinomycetes</taxon>
        <taxon>Kitasatosporales</taxon>
        <taxon>Streptomycetaceae</taxon>
        <taxon>Streptomyces</taxon>
    </lineage>
</organism>
<dbReference type="GO" id="GO:0004034">
    <property type="term" value="F:aldose 1-epimerase activity"/>
    <property type="evidence" value="ECO:0007669"/>
    <property type="project" value="UniProtKB-EC"/>
</dbReference>
<dbReference type="PANTHER" id="PTHR10091">
    <property type="entry name" value="ALDOSE-1-EPIMERASE"/>
    <property type="match status" value="1"/>
</dbReference>
<dbReference type="Pfam" id="PF01263">
    <property type="entry name" value="Aldose_epim"/>
    <property type="match status" value="1"/>
</dbReference>
<protein>
    <recommendedName>
        <fullName evidence="5">Aldose 1-epimerase</fullName>
        <ecNumber evidence="5">5.1.3.3</ecNumber>
    </recommendedName>
</protein>
<evidence type="ECO:0000256" key="7">
    <source>
        <dbReference type="PIRSR" id="PIRSR005096-2"/>
    </source>
</evidence>
<evidence type="ECO:0000256" key="2">
    <source>
        <dbReference type="ARBA" id="ARBA00006206"/>
    </source>
</evidence>
<feature type="compositionally biased region" description="Basic and acidic residues" evidence="9">
    <location>
        <begin position="339"/>
        <end position="349"/>
    </location>
</feature>
<feature type="region of interest" description="Disordered" evidence="9">
    <location>
        <begin position="318"/>
        <end position="365"/>
    </location>
</feature>
<comment type="pathway">
    <text evidence="1 5">Carbohydrate metabolism; hexose metabolism.</text>
</comment>